<dbReference type="AlphaFoldDB" id="A0A6A6V0P6"/>
<name>A0A6A6V0P6_9PLEO</name>
<dbReference type="Proteomes" id="UP000799440">
    <property type="component" value="Unassembled WGS sequence"/>
</dbReference>
<sequence>MTVTVRMMGGLRLTWDLLNAFNADPAQHGPALASAWGVMRNVQAIYKHTNDAGAVNNGVIGLQWTHLSGPFSNLVPAEKIVEFLVRYFSDNNGLSVIHEVVPDPFSVGGPVHQGPIKRTSLEAREEQCTIHDFVSLFNNGVLWFPDDPFYGVAC</sequence>
<reference evidence="1" key="1">
    <citation type="journal article" date="2020" name="Stud. Mycol.">
        <title>101 Dothideomycetes genomes: a test case for predicting lifestyles and emergence of pathogens.</title>
        <authorList>
            <person name="Haridas S."/>
            <person name="Albert R."/>
            <person name="Binder M."/>
            <person name="Bloem J."/>
            <person name="Labutti K."/>
            <person name="Salamov A."/>
            <person name="Andreopoulos B."/>
            <person name="Baker S."/>
            <person name="Barry K."/>
            <person name="Bills G."/>
            <person name="Bluhm B."/>
            <person name="Cannon C."/>
            <person name="Castanera R."/>
            <person name="Culley D."/>
            <person name="Daum C."/>
            <person name="Ezra D."/>
            <person name="Gonzalez J."/>
            <person name="Henrissat B."/>
            <person name="Kuo A."/>
            <person name="Liang C."/>
            <person name="Lipzen A."/>
            <person name="Lutzoni F."/>
            <person name="Magnuson J."/>
            <person name="Mondo S."/>
            <person name="Nolan M."/>
            <person name="Ohm R."/>
            <person name="Pangilinan J."/>
            <person name="Park H.-J."/>
            <person name="Ramirez L."/>
            <person name="Alfaro M."/>
            <person name="Sun H."/>
            <person name="Tritt A."/>
            <person name="Yoshinaga Y."/>
            <person name="Zwiers L.-H."/>
            <person name="Turgeon B."/>
            <person name="Goodwin S."/>
            <person name="Spatafora J."/>
            <person name="Crous P."/>
            <person name="Grigoriev I."/>
        </authorList>
    </citation>
    <scope>NUCLEOTIDE SEQUENCE</scope>
    <source>
        <strain evidence="1">CBS 119925</strain>
    </source>
</reference>
<keyword evidence="2" id="KW-1185">Reference proteome</keyword>
<organism evidence="1 2">
    <name type="scientific">Sporormia fimetaria CBS 119925</name>
    <dbReference type="NCBI Taxonomy" id="1340428"/>
    <lineage>
        <taxon>Eukaryota</taxon>
        <taxon>Fungi</taxon>
        <taxon>Dikarya</taxon>
        <taxon>Ascomycota</taxon>
        <taxon>Pezizomycotina</taxon>
        <taxon>Dothideomycetes</taxon>
        <taxon>Pleosporomycetidae</taxon>
        <taxon>Pleosporales</taxon>
        <taxon>Sporormiaceae</taxon>
        <taxon>Sporormia</taxon>
    </lineage>
</organism>
<protein>
    <submittedName>
        <fullName evidence="1">Uncharacterized protein</fullName>
    </submittedName>
</protein>
<gene>
    <name evidence="1" type="ORF">M011DRAFT_461738</name>
</gene>
<evidence type="ECO:0000313" key="2">
    <source>
        <dbReference type="Proteomes" id="UP000799440"/>
    </source>
</evidence>
<evidence type="ECO:0000313" key="1">
    <source>
        <dbReference type="EMBL" id="KAF2743304.1"/>
    </source>
</evidence>
<proteinExistence type="predicted"/>
<dbReference type="EMBL" id="MU006598">
    <property type="protein sequence ID" value="KAF2743304.1"/>
    <property type="molecule type" value="Genomic_DNA"/>
</dbReference>
<accession>A0A6A6V0P6</accession>